<evidence type="ECO:0000313" key="2">
    <source>
        <dbReference type="Proteomes" id="UP000234845"/>
    </source>
</evidence>
<name>A0A2N5Y3S2_9GAMM</name>
<dbReference type="EMBL" id="PKLZ01000003">
    <property type="protein sequence ID" value="PLW83050.1"/>
    <property type="molecule type" value="Genomic_DNA"/>
</dbReference>
<gene>
    <name evidence="1" type="ORF">CWI75_06395</name>
</gene>
<sequence>MAKIDRNSTMTVTNEQRERVAALLGRDPRGLEAIPVLDDAGEPRVIRVCSQVDGKPFPTLFWLVDPVLNYRIDQEEARGLIKVFQGRVNAQPTLQVAMCNDHEAHISLRDSYISSALRNSLEAAGFASVLAGRGIGGIADFSRIRCLHTWYAAHLVVPNTIGRMLDEYWSAAAAATDDGRLPVHADS</sequence>
<accession>A0A2N5Y3S2</accession>
<organism evidence="1 2">
    <name type="scientific">Kineobactrum sediminis</name>
    <dbReference type="NCBI Taxonomy" id="1905677"/>
    <lineage>
        <taxon>Bacteria</taxon>
        <taxon>Pseudomonadati</taxon>
        <taxon>Pseudomonadota</taxon>
        <taxon>Gammaproteobacteria</taxon>
        <taxon>Cellvibrionales</taxon>
        <taxon>Halieaceae</taxon>
        <taxon>Kineobactrum</taxon>
    </lineage>
</organism>
<evidence type="ECO:0000313" key="1">
    <source>
        <dbReference type="EMBL" id="PLW83050.1"/>
    </source>
</evidence>
<proteinExistence type="predicted"/>
<dbReference type="PANTHER" id="PTHR37163">
    <property type="entry name" value="CONSERVED PROTEIN"/>
    <property type="match status" value="1"/>
</dbReference>
<dbReference type="PANTHER" id="PTHR37163:SF1">
    <property type="entry name" value="DUF501 DOMAIN-CONTAINING PROTEIN"/>
    <property type="match status" value="1"/>
</dbReference>
<dbReference type="Proteomes" id="UP000234845">
    <property type="component" value="Unassembled WGS sequence"/>
</dbReference>
<dbReference type="OrthoDB" id="5293413at2"/>
<keyword evidence="2" id="KW-1185">Reference proteome</keyword>
<dbReference type="Pfam" id="PF04417">
    <property type="entry name" value="DUF501"/>
    <property type="match status" value="1"/>
</dbReference>
<reference evidence="2" key="1">
    <citation type="submission" date="2017-11" db="EMBL/GenBank/DDBJ databases">
        <title>The draft genome sequence of Chromatocurvus sp. F02.</title>
        <authorList>
            <person name="Du Z.-J."/>
            <person name="Chang Y.-Q."/>
        </authorList>
    </citation>
    <scope>NUCLEOTIDE SEQUENCE [LARGE SCALE GENOMIC DNA]</scope>
    <source>
        <strain evidence="2">F02</strain>
    </source>
</reference>
<protein>
    <submittedName>
        <fullName evidence="1">DUF501 domain-containing protein</fullName>
    </submittedName>
</protein>
<dbReference type="AlphaFoldDB" id="A0A2N5Y3S2"/>
<comment type="caution">
    <text evidence="1">The sequence shown here is derived from an EMBL/GenBank/DDBJ whole genome shotgun (WGS) entry which is preliminary data.</text>
</comment>
<dbReference type="InterPro" id="IPR007511">
    <property type="entry name" value="DUF501"/>
</dbReference>